<dbReference type="AlphaFoldDB" id="A0AA39KC46"/>
<proteinExistence type="predicted"/>
<name>A0AA39KC46_ARMTA</name>
<dbReference type="RefSeq" id="XP_060330355.1">
    <property type="nucleotide sequence ID" value="XM_060477509.1"/>
</dbReference>
<gene>
    <name evidence="1" type="ORF">EV420DRAFT_1643409</name>
</gene>
<evidence type="ECO:0000313" key="1">
    <source>
        <dbReference type="EMBL" id="KAK0458063.1"/>
    </source>
</evidence>
<dbReference type="Proteomes" id="UP001175211">
    <property type="component" value="Unassembled WGS sequence"/>
</dbReference>
<dbReference type="GeneID" id="85361057"/>
<evidence type="ECO:0000313" key="2">
    <source>
        <dbReference type="Proteomes" id="UP001175211"/>
    </source>
</evidence>
<protein>
    <submittedName>
        <fullName evidence="1">Uncharacterized protein</fullName>
    </submittedName>
</protein>
<reference evidence="1" key="1">
    <citation type="submission" date="2023-06" db="EMBL/GenBank/DDBJ databases">
        <authorList>
            <consortium name="Lawrence Berkeley National Laboratory"/>
            <person name="Ahrendt S."/>
            <person name="Sahu N."/>
            <person name="Indic B."/>
            <person name="Wong-Bajracharya J."/>
            <person name="Merenyi Z."/>
            <person name="Ke H.-M."/>
            <person name="Monk M."/>
            <person name="Kocsube S."/>
            <person name="Drula E."/>
            <person name="Lipzen A."/>
            <person name="Balint B."/>
            <person name="Henrissat B."/>
            <person name="Andreopoulos B."/>
            <person name="Martin F.M."/>
            <person name="Harder C.B."/>
            <person name="Rigling D."/>
            <person name="Ford K.L."/>
            <person name="Foster G.D."/>
            <person name="Pangilinan J."/>
            <person name="Papanicolaou A."/>
            <person name="Barry K."/>
            <person name="LaButti K."/>
            <person name="Viragh M."/>
            <person name="Koriabine M."/>
            <person name="Yan M."/>
            <person name="Riley R."/>
            <person name="Champramary S."/>
            <person name="Plett K.L."/>
            <person name="Tsai I.J."/>
            <person name="Slot J."/>
            <person name="Sipos G."/>
            <person name="Plett J."/>
            <person name="Nagy L.G."/>
            <person name="Grigoriev I.V."/>
        </authorList>
    </citation>
    <scope>NUCLEOTIDE SEQUENCE</scope>
    <source>
        <strain evidence="1">CCBAS 213</strain>
    </source>
</reference>
<organism evidence="1 2">
    <name type="scientific">Armillaria tabescens</name>
    <name type="common">Ringless honey mushroom</name>
    <name type="synonym">Agaricus tabescens</name>
    <dbReference type="NCBI Taxonomy" id="1929756"/>
    <lineage>
        <taxon>Eukaryota</taxon>
        <taxon>Fungi</taxon>
        <taxon>Dikarya</taxon>
        <taxon>Basidiomycota</taxon>
        <taxon>Agaricomycotina</taxon>
        <taxon>Agaricomycetes</taxon>
        <taxon>Agaricomycetidae</taxon>
        <taxon>Agaricales</taxon>
        <taxon>Marasmiineae</taxon>
        <taxon>Physalacriaceae</taxon>
        <taxon>Desarmillaria</taxon>
    </lineage>
</organism>
<accession>A0AA39KC46</accession>
<comment type="caution">
    <text evidence="1">The sequence shown here is derived from an EMBL/GenBank/DDBJ whole genome shotgun (WGS) entry which is preliminary data.</text>
</comment>
<dbReference type="EMBL" id="JAUEPS010000019">
    <property type="protein sequence ID" value="KAK0458063.1"/>
    <property type="molecule type" value="Genomic_DNA"/>
</dbReference>
<keyword evidence="2" id="KW-1185">Reference proteome</keyword>
<sequence length="240" mass="27387">MAPPKKYHTTESKRHSVCEKSKRYYERLQIRLRRKAAYDARALQDPAPQCSFSPSDYSSKEPTVVNVKHITRVGKTNALEIQTRRKYLTRQAKTLPLFNNAPPIPPIPSTNIFPKLSAEAKALQDKFNSFIQGTSIGEYAESLLRAYFKSNSKRQGQISVFVDPLQDLYELRDTYTKIQDQSLEAEGLSARHNSLVQAGGPINKVVEWVEDFWHCAIDGPGSLLRTYNVKRLAWQRDTIS</sequence>